<feature type="non-terminal residue" evidence="1">
    <location>
        <position position="92"/>
    </location>
</feature>
<keyword evidence="2" id="KW-1185">Reference proteome</keyword>
<protein>
    <recommendedName>
        <fullName evidence="3">RNase H type-1 domain-containing protein</fullName>
    </recommendedName>
</protein>
<proteinExistence type="predicted"/>
<gene>
    <name evidence="1" type="ORF">PIB30_053535</name>
</gene>
<dbReference type="SUPFAM" id="SSF53098">
    <property type="entry name" value="Ribonuclease H-like"/>
    <property type="match status" value="1"/>
</dbReference>
<accession>A0ABU6WGS6</accession>
<evidence type="ECO:0008006" key="3">
    <source>
        <dbReference type="Google" id="ProtNLM"/>
    </source>
</evidence>
<evidence type="ECO:0000313" key="1">
    <source>
        <dbReference type="EMBL" id="MED6185077.1"/>
    </source>
</evidence>
<dbReference type="InterPro" id="IPR012337">
    <property type="entry name" value="RNaseH-like_sf"/>
</dbReference>
<dbReference type="InterPro" id="IPR053151">
    <property type="entry name" value="RNase_H-like"/>
</dbReference>
<sequence length="92" mass="10468">METDSLEAVELINKARIEDVWFSPIVKDIVGHLRRPWEVLINHVNRLANSGADFLAKKGLKGSEDLEFINSPPSEMRDLLRDDFVGVVMPHE</sequence>
<dbReference type="EMBL" id="JASCZI010181641">
    <property type="protein sequence ID" value="MED6185077.1"/>
    <property type="molecule type" value="Genomic_DNA"/>
</dbReference>
<evidence type="ECO:0000313" key="2">
    <source>
        <dbReference type="Proteomes" id="UP001341840"/>
    </source>
</evidence>
<dbReference type="Proteomes" id="UP001341840">
    <property type="component" value="Unassembled WGS sequence"/>
</dbReference>
<organism evidence="1 2">
    <name type="scientific">Stylosanthes scabra</name>
    <dbReference type="NCBI Taxonomy" id="79078"/>
    <lineage>
        <taxon>Eukaryota</taxon>
        <taxon>Viridiplantae</taxon>
        <taxon>Streptophyta</taxon>
        <taxon>Embryophyta</taxon>
        <taxon>Tracheophyta</taxon>
        <taxon>Spermatophyta</taxon>
        <taxon>Magnoliopsida</taxon>
        <taxon>eudicotyledons</taxon>
        <taxon>Gunneridae</taxon>
        <taxon>Pentapetalae</taxon>
        <taxon>rosids</taxon>
        <taxon>fabids</taxon>
        <taxon>Fabales</taxon>
        <taxon>Fabaceae</taxon>
        <taxon>Papilionoideae</taxon>
        <taxon>50 kb inversion clade</taxon>
        <taxon>dalbergioids sensu lato</taxon>
        <taxon>Dalbergieae</taxon>
        <taxon>Pterocarpus clade</taxon>
        <taxon>Stylosanthes</taxon>
    </lineage>
</organism>
<name>A0ABU6WGS6_9FABA</name>
<dbReference type="PANTHER" id="PTHR47723:SF19">
    <property type="entry name" value="POLYNUCLEOTIDYL TRANSFERASE, RIBONUCLEASE H-LIKE SUPERFAMILY PROTEIN"/>
    <property type="match status" value="1"/>
</dbReference>
<reference evidence="1 2" key="1">
    <citation type="journal article" date="2023" name="Plants (Basel)">
        <title>Bridging the Gap: Combining Genomics and Transcriptomics Approaches to Understand Stylosanthes scabra, an Orphan Legume from the Brazilian Caatinga.</title>
        <authorList>
            <person name="Ferreira-Neto J.R.C."/>
            <person name="da Silva M.D."/>
            <person name="Binneck E."/>
            <person name="de Melo N.F."/>
            <person name="da Silva R.H."/>
            <person name="de Melo A.L.T.M."/>
            <person name="Pandolfi V."/>
            <person name="Bustamante F.O."/>
            <person name="Brasileiro-Vidal A.C."/>
            <person name="Benko-Iseppon A.M."/>
        </authorList>
    </citation>
    <scope>NUCLEOTIDE SEQUENCE [LARGE SCALE GENOMIC DNA]</scope>
    <source>
        <tissue evidence="1">Leaves</tissue>
    </source>
</reference>
<dbReference type="PANTHER" id="PTHR47723">
    <property type="entry name" value="OS05G0353850 PROTEIN"/>
    <property type="match status" value="1"/>
</dbReference>
<comment type="caution">
    <text evidence="1">The sequence shown here is derived from an EMBL/GenBank/DDBJ whole genome shotgun (WGS) entry which is preliminary data.</text>
</comment>